<sequence>MRRLFVAGNWKMNLTLSPGKALAAEVAQAARGLSEAIDIAVCPAFPYLLPVREVLSGSGAMLGAQNAHFAPPGAFTGEVALDMLVDCGCDWVILGHSERRQFFGDTDPLINQKLLAVRAKGLGAIFCVGELLAERQGGRTEQVLESQLTGGLANVPAEAMTGVVIAYEPVWAIGTGVTATPDQAEAAHLFIRKWLQTRYNSQVAESVRIQYGGSVKPDNAAELLSQPNVDGALVGGASLKAEQFLPILQAAAKITK</sequence>
<evidence type="ECO:0000256" key="3">
    <source>
        <dbReference type="ARBA" id="ARBA00022432"/>
    </source>
</evidence>
<keyword evidence="5 7" id="KW-0324">Glycolysis</keyword>
<evidence type="ECO:0000256" key="4">
    <source>
        <dbReference type="ARBA" id="ARBA00022490"/>
    </source>
</evidence>
<feature type="active site" description="Electrophile" evidence="7">
    <location>
        <position position="96"/>
    </location>
</feature>
<comment type="catalytic activity">
    <reaction evidence="7 8">
        <text>D-glyceraldehyde 3-phosphate = dihydroxyacetone phosphate</text>
        <dbReference type="Rhea" id="RHEA:18585"/>
        <dbReference type="ChEBI" id="CHEBI:57642"/>
        <dbReference type="ChEBI" id="CHEBI:59776"/>
        <dbReference type="EC" id="5.3.1.1"/>
    </reaction>
</comment>
<dbReference type="HAMAP" id="MF_00147_B">
    <property type="entry name" value="TIM_B"/>
    <property type="match status" value="1"/>
</dbReference>
<feature type="binding site" evidence="7">
    <location>
        <position position="214"/>
    </location>
    <ligand>
        <name>substrate</name>
    </ligand>
</feature>
<comment type="subcellular location">
    <subcellularLocation>
        <location evidence="7 8">Cytoplasm</location>
    </subcellularLocation>
</comment>
<keyword evidence="6 7" id="KW-0413">Isomerase</keyword>
<organism evidence="9">
    <name type="scientific">Schlesneria paludicola</name>
    <dbReference type="NCBI Taxonomy" id="360056"/>
    <lineage>
        <taxon>Bacteria</taxon>
        <taxon>Pseudomonadati</taxon>
        <taxon>Planctomycetota</taxon>
        <taxon>Planctomycetia</taxon>
        <taxon>Planctomycetales</taxon>
        <taxon>Planctomycetaceae</taxon>
        <taxon>Schlesneria</taxon>
    </lineage>
</organism>
<comment type="caution">
    <text evidence="9">The sequence shown here is derived from an EMBL/GenBank/DDBJ whole genome shotgun (WGS) entry which is preliminary data.</text>
</comment>
<dbReference type="EC" id="5.3.1.1" evidence="7 8"/>
<comment type="subunit">
    <text evidence="7 8">Homodimer.</text>
</comment>
<evidence type="ECO:0000256" key="5">
    <source>
        <dbReference type="ARBA" id="ARBA00023152"/>
    </source>
</evidence>
<dbReference type="InterPro" id="IPR020861">
    <property type="entry name" value="Triosephosphate_isomerase_AS"/>
</dbReference>
<dbReference type="GO" id="GO:0046166">
    <property type="term" value="P:glyceraldehyde-3-phosphate biosynthetic process"/>
    <property type="evidence" value="ECO:0007669"/>
    <property type="project" value="TreeGrafter"/>
</dbReference>
<evidence type="ECO:0000256" key="1">
    <source>
        <dbReference type="ARBA" id="ARBA00004680"/>
    </source>
</evidence>
<dbReference type="CDD" id="cd00311">
    <property type="entry name" value="TIM"/>
    <property type="match status" value="1"/>
</dbReference>
<dbReference type="PROSITE" id="PS51440">
    <property type="entry name" value="TIM_2"/>
    <property type="match status" value="1"/>
</dbReference>
<dbReference type="GO" id="GO:0004807">
    <property type="term" value="F:triose-phosphate isomerase activity"/>
    <property type="evidence" value="ECO:0007669"/>
    <property type="project" value="UniProtKB-UniRule"/>
</dbReference>
<comment type="pathway">
    <text evidence="1 7 8">Carbohydrate degradation; glycolysis; D-glyceraldehyde 3-phosphate from glycerone phosphate: step 1/1.</text>
</comment>
<dbReference type="UniPathway" id="UPA00109">
    <property type="reaction ID" value="UER00189"/>
</dbReference>
<dbReference type="GO" id="GO:0005829">
    <property type="term" value="C:cytosol"/>
    <property type="evidence" value="ECO:0007669"/>
    <property type="project" value="TreeGrafter"/>
</dbReference>
<evidence type="ECO:0000256" key="6">
    <source>
        <dbReference type="ARBA" id="ARBA00023235"/>
    </source>
</evidence>
<comment type="similarity">
    <text evidence="2 7 8">Belongs to the triosephosphate isomerase family.</text>
</comment>
<accession>A0A7C2P4V7</accession>
<feature type="active site" description="Proton acceptor" evidence="7">
    <location>
        <position position="168"/>
    </location>
</feature>
<dbReference type="GO" id="GO:0006094">
    <property type="term" value="P:gluconeogenesis"/>
    <property type="evidence" value="ECO:0007669"/>
    <property type="project" value="UniProtKB-UniRule"/>
</dbReference>
<protein>
    <recommendedName>
        <fullName evidence="7 8">Triosephosphate isomerase</fullName>
        <shortName evidence="7">TIM</shortName>
        <shortName evidence="7">TPI</shortName>
        <ecNumber evidence="7 8">5.3.1.1</ecNumber>
    </recommendedName>
    <alternativeName>
        <fullName evidence="7">Triose-phosphate isomerase</fullName>
    </alternativeName>
</protein>
<dbReference type="Gene3D" id="3.20.20.70">
    <property type="entry name" value="Aldolase class I"/>
    <property type="match status" value="1"/>
</dbReference>
<evidence type="ECO:0000256" key="7">
    <source>
        <dbReference type="HAMAP-Rule" id="MF_00147"/>
    </source>
</evidence>
<evidence type="ECO:0000256" key="8">
    <source>
        <dbReference type="RuleBase" id="RU363013"/>
    </source>
</evidence>
<keyword evidence="4 7" id="KW-0963">Cytoplasm</keyword>
<dbReference type="PANTHER" id="PTHR21139">
    <property type="entry name" value="TRIOSEPHOSPHATE ISOMERASE"/>
    <property type="match status" value="1"/>
</dbReference>
<dbReference type="SUPFAM" id="SSF51351">
    <property type="entry name" value="Triosephosphate isomerase (TIM)"/>
    <property type="match status" value="1"/>
</dbReference>
<dbReference type="PANTHER" id="PTHR21139:SF42">
    <property type="entry name" value="TRIOSEPHOSPHATE ISOMERASE"/>
    <property type="match status" value="1"/>
</dbReference>
<feature type="binding site" evidence="7">
    <location>
        <position position="174"/>
    </location>
    <ligand>
        <name>substrate</name>
    </ligand>
</feature>
<dbReference type="InterPro" id="IPR022896">
    <property type="entry name" value="TrioseP_Isoase_bac/euk"/>
</dbReference>
<feature type="binding site" evidence="7">
    <location>
        <begin position="9"/>
        <end position="11"/>
    </location>
    <ligand>
        <name>substrate</name>
    </ligand>
</feature>
<comment type="function">
    <text evidence="7">Involved in the gluconeogenesis. Catalyzes stereospecifically the conversion of dihydroxyacetone phosphate (DHAP) to D-glyceraldehyde-3-phosphate (G3P).</text>
</comment>
<dbReference type="Pfam" id="PF00121">
    <property type="entry name" value="TIM"/>
    <property type="match status" value="1"/>
</dbReference>
<dbReference type="PROSITE" id="PS00171">
    <property type="entry name" value="TIM_1"/>
    <property type="match status" value="1"/>
</dbReference>
<dbReference type="InterPro" id="IPR013785">
    <property type="entry name" value="Aldolase_TIM"/>
</dbReference>
<feature type="binding site" evidence="7">
    <location>
        <begin position="235"/>
        <end position="236"/>
    </location>
    <ligand>
        <name>substrate</name>
    </ligand>
</feature>
<keyword evidence="3 7" id="KW-0312">Gluconeogenesis</keyword>
<dbReference type="AlphaFoldDB" id="A0A7C2P4V7"/>
<evidence type="ECO:0000313" key="9">
    <source>
        <dbReference type="EMBL" id="HEN16473.1"/>
    </source>
</evidence>
<gene>
    <name evidence="7" type="primary">tpiA</name>
    <name evidence="9" type="ORF">ENQ76_13510</name>
</gene>
<reference evidence="9" key="1">
    <citation type="journal article" date="2020" name="mSystems">
        <title>Genome- and Community-Level Interaction Insights into Carbon Utilization and Element Cycling Functions of Hydrothermarchaeota in Hydrothermal Sediment.</title>
        <authorList>
            <person name="Zhou Z."/>
            <person name="Liu Y."/>
            <person name="Xu W."/>
            <person name="Pan J."/>
            <person name="Luo Z.H."/>
            <person name="Li M."/>
        </authorList>
    </citation>
    <scope>NUCLEOTIDE SEQUENCE [LARGE SCALE GENOMIC DNA]</scope>
    <source>
        <strain evidence="9">SpSt-339</strain>
    </source>
</reference>
<dbReference type="EMBL" id="DSOK01000372">
    <property type="protein sequence ID" value="HEN16473.1"/>
    <property type="molecule type" value="Genomic_DNA"/>
</dbReference>
<evidence type="ECO:0000256" key="2">
    <source>
        <dbReference type="ARBA" id="ARBA00007422"/>
    </source>
</evidence>
<proteinExistence type="inferred from homology"/>
<dbReference type="GO" id="GO:0019563">
    <property type="term" value="P:glycerol catabolic process"/>
    <property type="evidence" value="ECO:0007669"/>
    <property type="project" value="TreeGrafter"/>
</dbReference>
<dbReference type="InterPro" id="IPR000652">
    <property type="entry name" value="Triosephosphate_isomerase"/>
</dbReference>
<dbReference type="NCBIfam" id="TIGR00419">
    <property type="entry name" value="tim"/>
    <property type="match status" value="1"/>
</dbReference>
<dbReference type="FunFam" id="3.20.20.70:FF:000016">
    <property type="entry name" value="Triosephosphate isomerase"/>
    <property type="match status" value="1"/>
</dbReference>
<dbReference type="UniPathway" id="UPA00138"/>
<name>A0A7C2P4V7_9PLAN</name>
<dbReference type="GO" id="GO:0006096">
    <property type="term" value="P:glycolytic process"/>
    <property type="evidence" value="ECO:0007669"/>
    <property type="project" value="UniProtKB-UniRule"/>
</dbReference>
<dbReference type="InterPro" id="IPR035990">
    <property type="entry name" value="TIM_sf"/>
</dbReference>
<comment type="pathway">
    <text evidence="7 8">Carbohydrate biosynthesis; gluconeogenesis.</text>
</comment>